<gene>
    <name evidence="2" type="ORF">MAR_034797</name>
</gene>
<feature type="compositionally biased region" description="Basic and acidic residues" evidence="1">
    <location>
        <begin position="372"/>
        <end position="388"/>
    </location>
</feature>
<feature type="non-terminal residue" evidence="2">
    <location>
        <position position="557"/>
    </location>
</feature>
<feature type="compositionally biased region" description="Gly residues" evidence="1">
    <location>
        <begin position="421"/>
        <end position="431"/>
    </location>
</feature>
<feature type="compositionally biased region" description="Gly residues" evidence="1">
    <location>
        <begin position="479"/>
        <end position="502"/>
    </location>
</feature>
<reference evidence="2" key="1">
    <citation type="submission" date="2022-11" db="EMBL/GenBank/DDBJ databases">
        <title>Centuries of genome instability and evolution in soft-shell clam transmissible cancer (bioRxiv).</title>
        <authorList>
            <person name="Hart S.F.M."/>
            <person name="Yonemitsu M.A."/>
            <person name="Giersch R.M."/>
            <person name="Beal B.F."/>
            <person name="Arriagada G."/>
            <person name="Davis B.W."/>
            <person name="Ostrander E.A."/>
            <person name="Goff S.P."/>
            <person name="Metzger M.J."/>
        </authorList>
    </citation>
    <scope>NUCLEOTIDE SEQUENCE</scope>
    <source>
        <strain evidence="2">MELC-2E11</strain>
        <tissue evidence="2">Siphon/mantle</tissue>
    </source>
</reference>
<dbReference type="EMBL" id="CP111018">
    <property type="protein sequence ID" value="WAR09721.1"/>
    <property type="molecule type" value="Genomic_DNA"/>
</dbReference>
<proteinExistence type="predicted"/>
<feature type="compositionally biased region" description="Low complexity" evidence="1">
    <location>
        <begin position="456"/>
        <end position="478"/>
    </location>
</feature>
<accession>A0ABY7ELP5</accession>
<name>A0ABY7ELP5_MYAAR</name>
<dbReference type="PANTHER" id="PTHR15623">
    <property type="entry name" value="SPERMATOGENESIS-ASSOCIATED SERINE-RICH PROTEIN 2-RELATED"/>
    <property type="match status" value="1"/>
</dbReference>
<feature type="region of interest" description="Disordered" evidence="1">
    <location>
        <begin position="339"/>
        <end position="557"/>
    </location>
</feature>
<dbReference type="InterPro" id="IPR009816">
    <property type="entry name" value="SPATS2-like"/>
</dbReference>
<feature type="compositionally biased region" description="Gly residues" evidence="1">
    <location>
        <begin position="509"/>
        <end position="541"/>
    </location>
</feature>
<evidence type="ECO:0000256" key="1">
    <source>
        <dbReference type="SAM" id="MobiDB-lite"/>
    </source>
</evidence>
<evidence type="ECO:0000313" key="3">
    <source>
        <dbReference type="Proteomes" id="UP001164746"/>
    </source>
</evidence>
<feature type="compositionally biased region" description="Basic residues" evidence="1">
    <location>
        <begin position="194"/>
        <end position="217"/>
    </location>
</feature>
<dbReference type="Pfam" id="PF07139">
    <property type="entry name" value="SPATS2-like"/>
    <property type="match status" value="1"/>
</dbReference>
<feature type="region of interest" description="Disordered" evidence="1">
    <location>
        <begin position="181"/>
        <end position="245"/>
    </location>
</feature>
<sequence length="557" mass="59057">FNKENSFLSDSITEDSTTFINVTSVREVVSGKSNNEIILVLQYYDYNVEKTIQAFVDDGAKEALTEWQFSGNKTDTNTNAAPGSGKLPSPGVENGISTSYTGLVNGVLASPMLNGGLVNGIEPSVISNGPTHLTYQSTPSDNLYNGSTPITTPTTVSLASPAKIEPADEIPLPGQVEEKPAVDNDQSAAPMPQRQKHRHHSGHGQGHGHNHDRHGHHEGRERTISTTSNASTDGAGKKHHAHKVDRSYKRIKTVLAQREDQMMSEMNTVRDTGRDTFILRQGMAADLKVKIDRAERMNEAELTDLRAEIKHFVSERKTDEDIARTTSNSCQGIPVETYQERAQSAPAPPSNVDPAPRPDGSRRNRNRRRNDRPRSERPQTDRPREDNRAGFTQTPNGERVILIGRKTTQGGGSRPPRGRGRGGGGAGGGGNRGERGGRGGNPDSPSKGGNPEIGENRTTINSNNNSTSVKDNNSNVSRSGGGGGGPRSPQGQGGNRRAGSSGGSPRKPGPGGQGREGSGSPRRGGGRGGGGPRGGNRGSGSQGNNPSATTPAEKKEG</sequence>
<feature type="compositionally biased region" description="Polar residues" evidence="1">
    <location>
        <begin position="71"/>
        <end position="81"/>
    </location>
</feature>
<dbReference type="Proteomes" id="UP001164746">
    <property type="component" value="Chromosome 7"/>
</dbReference>
<feature type="region of interest" description="Disordered" evidence="1">
    <location>
        <begin position="71"/>
        <end position="91"/>
    </location>
</feature>
<keyword evidence="3" id="KW-1185">Reference proteome</keyword>
<dbReference type="PANTHER" id="PTHR15623:SF11">
    <property type="entry name" value="SPERMATOGENESIS-ASSOCIATED SERINE-RICH PROTEIN 2"/>
    <property type="match status" value="1"/>
</dbReference>
<feature type="compositionally biased region" description="Pro residues" evidence="1">
    <location>
        <begin position="346"/>
        <end position="357"/>
    </location>
</feature>
<protein>
    <submittedName>
        <fullName evidence="2">SPAS2-like protein</fullName>
    </submittedName>
</protein>
<evidence type="ECO:0000313" key="2">
    <source>
        <dbReference type="EMBL" id="WAR09721.1"/>
    </source>
</evidence>
<organism evidence="2 3">
    <name type="scientific">Mya arenaria</name>
    <name type="common">Soft-shell clam</name>
    <dbReference type="NCBI Taxonomy" id="6604"/>
    <lineage>
        <taxon>Eukaryota</taxon>
        <taxon>Metazoa</taxon>
        <taxon>Spiralia</taxon>
        <taxon>Lophotrochozoa</taxon>
        <taxon>Mollusca</taxon>
        <taxon>Bivalvia</taxon>
        <taxon>Autobranchia</taxon>
        <taxon>Heteroconchia</taxon>
        <taxon>Euheterodonta</taxon>
        <taxon>Imparidentia</taxon>
        <taxon>Neoheterodontei</taxon>
        <taxon>Myida</taxon>
        <taxon>Myoidea</taxon>
        <taxon>Myidae</taxon>
        <taxon>Mya</taxon>
    </lineage>
</organism>